<organism evidence="9 10">
    <name type="scientific">Ceratocystis fimbriata CBS 114723</name>
    <dbReference type="NCBI Taxonomy" id="1035309"/>
    <lineage>
        <taxon>Eukaryota</taxon>
        <taxon>Fungi</taxon>
        <taxon>Dikarya</taxon>
        <taxon>Ascomycota</taxon>
        <taxon>Pezizomycotina</taxon>
        <taxon>Sordariomycetes</taxon>
        <taxon>Hypocreomycetidae</taxon>
        <taxon>Microascales</taxon>
        <taxon>Ceratocystidaceae</taxon>
        <taxon>Ceratocystis</taxon>
    </lineage>
</organism>
<dbReference type="OrthoDB" id="3437960at2759"/>
<keyword evidence="10" id="KW-1185">Reference proteome</keyword>
<feature type="compositionally biased region" description="Polar residues" evidence="7">
    <location>
        <begin position="433"/>
        <end position="444"/>
    </location>
</feature>
<dbReference type="Proteomes" id="UP000222788">
    <property type="component" value="Unassembled WGS sequence"/>
</dbReference>
<dbReference type="GO" id="GO:0000978">
    <property type="term" value="F:RNA polymerase II cis-regulatory region sequence-specific DNA binding"/>
    <property type="evidence" value="ECO:0007669"/>
    <property type="project" value="TreeGrafter"/>
</dbReference>
<dbReference type="Gene3D" id="3.30.160.60">
    <property type="entry name" value="Classic Zinc Finger"/>
    <property type="match status" value="4"/>
</dbReference>
<feature type="compositionally biased region" description="Low complexity" evidence="7">
    <location>
        <begin position="137"/>
        <end position="177"/>
    </location>
</feature>
<dbReference type="FunFam" id="3.30.160.60:FF:001442">
    <property type="entry name" value="zinc finger protein 696"/>
    <property type="match status" value="1"/>
</dbReference>
<proteinExistence type="inferred from homology"/>
<evidence type="ECO:0000313" key="10">
    <source>
        <dbReference type="Proteomes" id="UP000222788"/>
    </source>
</evidence>
<feature type="region of interest" description="Disordered" evidence="7">
    <location>
        <begin position="127"/>
        <end position="184"/>
    </location>
</feature>
<protein>
    <submittedName>
        <fullName evidence="9">Zinc finger protein with KRAB and SCAN domains 3</fullName>
    </submittedName>
</protein>
<feature type="region of interest" description="Disordered" evidence="7">
    <location>
        <begin position="383"/>
        <end position="466"/>
    </location>
</feature>
<dbReference type="GO" id="GO:0000785">
    <property type="term" value="C:chromatin"/>
    <property type="evidence" value="ECO:0007669"/>
    <property type="project" value="TreeGrafter"/>
</dbReference>
<evidence type="ECO:0000256" key="5">
    <source>
        <dbReference type="ARBA" id="ARBA00022833"/>
    </source>
</evidence>
<feature type="region of interest" description="Disordered" evidence="7">
    <location>
        <begin position="48"/>
        <end position="69"/>
    </location>
</feature>
<comment type="similarity">
    <text evidence="1">Belongs to the krueppel C2H2-type zinc-finger protein family.</text>
</comment>
<dbReference type="Pfam" id="PF00096">
    <property type="entry name" value="zf-C2H2"/>
    <property type="match status" value="4"/>
</dbReference>
<comment type="caution">
    <text evidence="9">The sequence shown here is derived from an EMBL/GenBank/DDBJ whole genome shotgun (WGS) entry which is preliminary data.</text>
</comment>
<dbReference type="PANTHER" id="PTHR14003">
    <property type="entry name" value="TRANSCRIPTIONAL REPRESSOR PROTEIN YY"/>
    <property type="match status" value="1"/>
</dbReference>
<keyword evidence="3" id="KW-0677">Repeat</keyword>
<sequence>MQSPIRPEVMGITNLVSSRAMAQHHIPVSTADYQMSTLGRLPDPIDRSDSPHGSVHSMHSLHSRYSPRPGEMTIGYGSPGSMHHMGPADPSMGGLPIPGMTHSMPPQYNTDYKNDGLGSWAHSVPQGHHMGLGVHMQQPPHQQHQAQPQHPQAQAQVQAQQQQAAQQQQQQAQQPVQTGPIKAHPCRTCGKGFARRSDLARHERIHSGHRPHACDYPGCGKQFIQRSALTVHTRVHTGEKPHMCERCGKPFGDSSSLARHRRTHSGRRPYKCPYANCQKTFTRRTTLTRHQNHHVGTIEEAAAATAAALASRPNLMKMGRSSDIDPMSQTGSPVSTPSPNQCPMSMSPAMSHMENRAPSAVDFQQYSTMPPHMRSDLSQQPSVYAPLRPTSHPTSYGPPPSTLEPSLDQSQGGNQQGQQGQQQQTQSTPGSTVNSPHMSSVGSWQSPQHVSVGSSPHSSHHAHNNVGFVYPEPDTYTNQLYFNASAAAMRRSQGTEAGLVPLS</sequence>
<dbReference type="STRING" id="1035309.A0A2C5X124"/>
<evidence type="ECO:0000256" key="4">
    <source>
        <dbReference type="ARBA" id="ARBA00022771"/>
    </source>
</evidence>
<dbReference type="InterPro" id="IPR013087">
    <property type="entry name" value="Znf_C2H2_type"/>
</dbReference>
<dbReference type="PROSITE" id="PS00028">
    <property type="entry name" value="ZINC_FINGER_C2H2_1"/>
    <property type="match status" value="4"/>
</dbReference>
<reference evidence="9 10" key="2">
    <citation type="journal article" date="2013" name="IMA Fungus">
        <title>IMA Genome-F 1: Ceratocystis fimbriata: Draft nuclear genome sequence for the plant pathogen, Ceratocystis fimbriata.</title>
        <authorList>
            <person name="Wilken P.M."/>
            <person name="Steenkamp E.T."/>
            <person name="Wingfield M.J."/>
            <person name="de Beer Z.W."/>
            <person name="Wingfield B.D."/>
        </authorList>
    </citation>
    <scope>NUCLEOTIDE SEQUENCE [LARGE SCALE GENOMIC DNA]</scope>
    <source>
        <strain evidence="9 10">CBS 114723</strain>
    </source>
</reference>
<dbReference type="AlphaFoldDB" id="A0A2C5X124"/>
<dbReference type="GO" id="GO:0005667">
    <property type="term" value="C:transcription regulator complex"/>
    <property type="evidence" value="ECO:0007669"/>
    <property type="project" value="TreeGrafter"/>
</dbReference>
<evidence type="ECO:0000259" key="8">
    <source>
        <dbReference type="PROSITE" id="PS50157"/>
    </source>
</evidence>
<dbReference type="GO" id="GO:0000981">
    <property type="term" value="F:DNA-binding transcription factor activity, RNA polymerase II-specific"/>
    <property type="evidence" value="ECO:0007669"/>
    <property type="project" value="UniProtKB-ARBA"/>
</dbReference>
<dbReference type="FunFam" id="3.30.160.60:FF:000125">
    <property type="entry name" value="Putative zinc finger protein 143"/>
    <property type="match status" value="1"/>
</dbReference>
<feature type="domain" description="C2H2-type" evidence="8">
    <location>
        <begin position="184"/>
        <end position="211"/>
    </location>
</feature>
<reference evidence="9 10" key="1">
    <citation type="journal article" date="2013" name="Fungal Biol.">
        <title>Analysis of microsatellite markers in the genome of the plant pathogen Ceratocystis fimbriata.</title>
        <authorList>
            <person name="Simpson M.C."/>
            <person name="Wilken P.M."/>
            <person name="Coetzee M.P."/>
            <person name="Wingfield M.J."/>
            <person name="Wingfield B.D."/>
        </authorList>
    </citation>
    <scope>NUCLEOTIDE SEQUENCE [LARGE SCALE GENOMIC DNA]</scope>
    <source>
        <strain evidence="9 10">CBS 114723</strain>
    </source>
</reference>
<dbReference type="SUPFAM" id="SSF57667">
    <property type="entry name" value="beta-beta-alpha zinc fingers"/>
    <property type="match status" value="2"/>
</dbReference>
<dbReference type="GO" id="GO:0008270">
    <property type="term" value="F:zinc ion binding"/>
    <property type="evidence" value="ECO:0007669"/>
    <property type="project" value="UniProtKB-KW"/>
</dbReference>
<feature type="compositionally biased region" description="Low complexity" evidence="7">
    <location>
        <begin position="445"/>
        <end position="457"/>
    </location>
</feature>
<keyword evidence="4 6" id="KW-0863">Zinc-finger</keyword>
<feature type="compositionally biased region" description="Polar residues" evidence="7">
    <location>
        <begin position="327"/>
        <end position="344"/>
    </location>
</feature>
<dbReference type="InterPro" id="IPR036236">
    <property type="entry name" value="Znf_C2H2_sf"/>
</dbReference>
<dbReference type="FunFam" id="3.30.160.60:FF:000925">
    <property type="entry name" value="Zinc finger protein 668"/>
    <property type="match status" value="1"/>
</dbReference>
<accession>A0A2C5X124</accession>
<dbReference type="SMART" id="SM00355">
    <property type="entry name" value="ZnF_C2H2"/>
    <property type="match status" value="4"/>
</dbReference>
<feature type="domain" description="C2H2-type" evidence="8">
    <location>
        <begin position="270"/>
        <end position="299"/>
    </location>
</feature>
<evidence type="ECO:0000313" key="9">
    <source>
        <dbReference type="EMBL" id="PHH51574.1"/>
    </source>
</evidence>
<evidence type="ECO:0000256" key="1">
    <source>
        <dbReference type="ARBA" id="ARBA00006991"/>
    </source>
</evidence>
<feature type="domain" description="C2H2-type" evidence="8">
    <location>
        <begin position="212"/>
        <end position="241"/>
    </location>
</feature>
<keyword evidence="5" id="KW-0862">Zinc</keyword>
<evidence type="ECO:0000256" key="7">
    <source>
        <dbReference type="SAM" id="MobiDB-lite"/>
    </source>
</evidence>
<feature type="domain" description="C2H2-type" evidence="8">
    <location>
        <begin position="242"/>
        <end position="269"/>
    </location>
</feature>
<feature type="region of interest" description="Disordered" evidence="7">
    <location>
        <begin position="318"/>
        <end position="350"/>
    </location>
</feature>
<evidence type="ECO:0000256" key="2">
    <source>
        <dbReference type="ARBA" id="ARBA00022723"/>
    </source>
</evidence>
<evidence type="ECO:0000256" key="3">
    <source>
        <dbReference type="ARBA" id="ARBA00022737"/>
    </source>
</evidence>
<gene>
    <name evidence="9" type="primary">ZKSCAN3</name>
    <name evidence="9" type="ORF">CFIMG_003208RAa</name>
</gene>
<evidence type="ECO:0000256" key="6">
    <source>
        <dbReference type="PROSITE-ProRule" id="PRU00042"/>
    </source>
</evidence>
<dbReference type="SMR" id="A0A2C5X124"/>
<keyword evidence="2" id="KW-0479">Metal-binding</keyword>
<dbReference type="PANTHER" id="PTHR14003:SF20">
    <property type="entry name" value="FINGER DOMAIN PROTEIN, PUTATIVE (AFU_ORTHOLOGUE AFUA_4G10380)-RELATED"/>
    <property type="match status" value="1"/>
</dbReference>
<dbReference type="EMBL" id="APWK03000090">
    <property type="protein sequence ID" value="PHH51574.1"/>
    <property type="molecule type" value="Genomic_DNA"/>
</dbReference>
<dbReference type="PROSITE" id="PS50157">
    <property type="entry name" value="ZINC_FINGER_C2H2_2"/>
    <property type="match status" value="4"/>
</dbReference>
<name>A0A2C5X124_9PEZI</name>
<feature type="compositionally biased region" description="Low complexity" evidence="7">
    <location>
        <begin position="409"/>
        <end position="432"/>
    </location>
</feature>